<name>A0A832I526_9THEM</name>
<dbReference type="PROSITE" id="PS50893">
    <property type="entry name" value="ABC_TRANSPORTER_2"/>
    <property type="match status" value="1"/>
</dbReference>
<proteinExistence type="inferred from homology"/>
<dbReference type="PANTHER" id="PTHR43553">
    <property type="entry name" value="HEAVY METAL TRANSPORTER"/>
    <property type="match status" value="1"/>
</dbReference>
<dbReference type="GO" id="GO:0005524">
    <property type="term" value="F:ATP binding"/>
    <property type="evidence" value="ECO:0007669"/>
    <property type="project" value="UniProtKB-KW"/>
</dbReference>
<dbReference type="CDD" id="cd03225">
    <property type="entry name" value="ABC_cobalt_CbiO_domain1"/>
    <property type="match status" value="1"/>
</dbReference>
<gene>
    <name evidence="6" type="ORF">ENW55_00910</name>
</gene>
<keyword evidence="3" id="KW-0547">Nucleotide-binding</keyword>
<sequence>MVLELRDVCFSYGDGFSLRNICLRIERGSFVLLVGANGSGKTTLLKILAGLLPIHSGSVRLDGRLVGSEELRELSCYVFHNPFDQIVGSTVEEDIAFGLENLGLSRRHIRDKIERALKMFNLLEKSSANPLTLSGGTAQKLAVASMYVLEPEVFLLDEPTSMLDDLGVEELKEALSELKKLGKTIIISTHEPRVFFELATSVVHMVDGGVDFHGSVNAFIERQFGDVEL</sequence>
<reference evidence="6" key="1">
    <citation type="journal article" date="2020" name="mSystems">
        <title>Genome- and Community-Level Interaction Insights into Carbon Utilization and Element Cycling Functions of Hydrothermarchaeota in Hydrothermal Sediment.</title>
        <authorList>
            <person name="Zhou Z."/>
            <person name="Liu Y."/>
            <person name="Xu W."/>
            <person name="Pan J."/>
            <person name="Luo Z.H."/>
            <person name="Li M."/>
        </authorList>
    </citation>
    <scope>NUCLEOTIDE SEQUENCE [LARGE SCALE GENOMIC DNA]</scope>
    <source>
        <strain evidence="6">SpSt-86</strain>
    </source>
</reference>
<dbReference type="Pfam" id="PF00005">
    <property type="entry name" value="ABC_tran"/>
    <property type="match status" value="1"/>
</dbReference>
<dbReference type="InterPro" id="IPR015856">
    <property type="entry name" value="ABC_transpr_CbiO/EcfA_su"/>
</dbReference>
<evidence type="ECO:0000256" key="2">
    <source>
        <dbReference type="ARBA" id="ARBA00022448"/>
    </source>
</evidence>
<dbReference type="PANTHER" id="PTHR43553:SF24">
    <property type="entry name" value="ENERGY-COUPLING FACTOR TRANSPORTER ATP-BINDING PROTEIN ECFA1"/>
    <property type="match status" value="1"/>
</dbReference>
<dbReference type="SMART" id="SM00382">
    <property type="entry name" value="AAA"/>
    <property type="match status" value="1"/>
</dbReference>
<dbReference type="GO" id="GO:0042626">
    <property type="term" value="F:ATPase-coupled transmembrane transporter activity"/>
    <property type="evidence" value="ECO:0007669"/>
    <property type="project" value="TreeGrafter"/>
</dbReference>
<evidence type="ECO:0000259" key="5">
    <source>
        <dbReference type="PROSITE" id="PS50893"/>
    </source>
</evidence>
<accession>A0A832I526</accession>
<dbReference type="GO" id="GO:0043190">
    <property type="term" value="C:ATP-binding cassette (ABC) transporter complex"/>
    <property type="evidence" value="ECO:0007669"/>
    <property type="project" value="TreeGrafter"/>
</dbReference>
<evidence type="ECO:0000256" key="3">
    <source>
        <dbReference type="ARBA" id="ARBA00022741"/>
    </source>
</evidence>
<keyword evidence="4 6" id="KW-0067">ATP-binding</keyword>
<dbReference type="InterPro" id="IPR003593">
    <property type="entry name" value="AAA+_ATPase"/>
</dbReference>
<dbReference type="EMBL" id="DTKQ01000011">
    <property type="protein sequence ID" value="HGZ78530.1"/>
    <property type="molecule type" value="Genomic_DNA"/>
</dbReference>
<comment type="similarity">
    <text evidence="1">Belongs to the ABC transporter superfamily.</text>
</comment>
<dbReference type="InterPro" id="IPR027417">
    <property type="entry name" value="P-loop_NTPase"/>
</dbReference>
<protein>
    <submittedName>
        <fullName evidence="6">ABC transporter ATP-binding protein</fullName>
    </submittedName>
</protein>
<feature type="domain" description="ABC transporter" evidence="5">
    <location>
        <begin position="3"/>
        <end position="229"/>
    </location>
</feature>
<evidence type="ECO:0000313" key="6">
    <source>
        <dbReference type="EMBL" id="HGZ78530.1"/>
    </source>
</evidence>
<dbReference type="InterPro" id="IPR050095">
    <property type="entry name" value="ECF_ABC_transporter_ATP-bd"/>
</dbReference>
<dbReference type="InterPro" id="IPR003439">
    <property type="entry name" value="ABC_transporter-like_ATP-bd"/>
</dbReference>
<organism evidence="6">
    <name type="scientific">Pseudothermotoga hypogea</name>
    <dbReference type="NCBI Taxonomy" id="57487"/>
    <lineage>
        <taxon>Bacteria</taxon>
        <taxon>Thermotogati</taxon>
        <taxon>Thermotogota</taxon>
        <taxon>Thermotogae</taxon>
        <taxon>Thermotogales</taxon>
        <taxon>Thermotogaceae</taxon>
        <taxon>Pseudothermotoga</taxon>
    </lineage>
</organism>
<evidence type="ECO:0000256" key="4">
    <source>
        <dbReference type="ARBA" id="ARBA00022840"/>
    </source>
</evidence>
<dbReference type="AlphaFoldDB" id="A0A832I526"/>
<dbReference type="GO" id="GO:0016887">
    <property type="term" value="F:ATP hydrolysis activity"/>
    <property type="evidence" value="ECO:0007669"/>
    <property type="project" value="InterPro"/>
</dbReference>
<dbReference type="SUPFAM" id="SSF52540">
    <property type="entry name" value="P-loop containing nucleoside triphosphate hydrolases"/>
    <property type="match status" value="1"/>
</dbReference>
<keyword evidence="2" id="KW-0813">Transport</keyword>
<comment type="caution">
    <text evidence="6">The sequence shown here is derived from an EMBL/GenBank/DDBJ whole genome shotgun (WGS) entry which is preliminary data.</text>
</comment>
<dbReference type="Gene3D" id="3.40.50.300">
    <property type="entry name" value="P-loop containing nucleotide triphosphate hydrolases"/>
    <property type="match status" value="1"/>
</dbReference>
<evidence type="ECO:0000256" key="1">
    <source>
        <dbReference type="ARBA" id="ARBA00005417"/>
    </source>
</evidence>